<dbReference type="OrthoDB" id="2418141at2"/>
<accession>A0A161ZUC4</accession>
<name>A0A161ZUC4_9BACI</name>
<dbReference type="InterPro" id="IPR026369">
    <property type="entry name" value="CxxC_20_CxxC"/>
</dbReference>
<reference evidence="2 3" key="1">
    <citation type="submission" date="2016-04" db="EMBL/GenBank/DDBJ databases">
        <title>Draft genome sequence of Aeribacillus pallidus 8m3 from petroleum reservoir.</title>
        <authorList>
            <person name="Poltaraus A.B."/>
            <person name="Nazina T.N."/>
            <person name="Tourova T.P."/>
            <person name="Malakho S.M."/>
            <person name="Korshunova A.V."/>
            <person name="Sokolova D.S."/>
        </authorList>
    </citation>
    <scope>NUCLEOTIDE SEQUENCE [LARGE SCALE GENOMIC DNA]</scope>
    <source>
        <strain evidence="2 3">8m3</strain>
    </source>
</reference>
<organism evidence="2 3">
    <name type="scientific">Aeribacillus pallidus</name>
    <dbReference type="NCBI Taxonomy" id="33936"/>
    <lineage>
        <taxon>Bacteria</taxon>
        <taxon>Bacillati</taxon>
        <taxon>Bacillota</taxon>
        <taxon>Bacilli</taxon>
        <taxon>Bacillales</taxon>
        <taxon>Bacillaceae</taxon>
        <taxon>Aeribacillus</taxon>
    </lineage>
</organism>
<keyword evidence="1" id="KW-0472">Membrane</keyword>
<dbReference type="Proteomes" id="UP000076476">
    <property type="component" value="Unassembled WGS sequence"/>
</dbReference>
<dbReference type="EMBL" id="LWBR01000014">
    <property type="protein sequence ID" value="KZN96837.1"/>
    <property type="molecule type" value="Genomic_DNA"/>
</dbReference>
<comment type="caution">
    <text evidence="2">The sequence shown here is derived from an EMBL/GenBank/DDBJ whole genome shotgun (WGS) entry which is preliminary data.</text>
</comment>
<keyword evidence="1" id="KW-1133">Transmembrane helix</keyword>
<dbReference type="STRING" id="33936.AZI98_06875"/>
<dbReference type="AlphaFoldDB" id="A0A161ZUC4"/>
<proteinExistence type="predicted"/>
<protein>
    <recommendedName>
        <fullName evidence="4">Cxxc_20_cxxc protein</fullName>
    </recommendedName>
</protein>
<dbReference type="NCBIfam" id="TIGR04104">
    <property type="entry name" value="cxxc_20_cxxc"/>
    <property type="match status" value="1"/>
</dbReference>
<evidence type="ECO:0000313" key="2">
    <source>
        <dbReference type="EMBL" id="KZN96837.1"/>
    </source>
</evidence>
<feature type="transmembrane region" description="Helical" evidence="1">
    <location>
        <begin position="48"/>
        <end position="67"/>
    </location>
</feature>
<evidence type="ECO:0008006" key="4">
    <source>
        <dbReference type="Google" id="ProtNLM"/>
    </source>
</evidence>
<feature type="transmembrane region" description="Helical" evidence="1">
    <location>
        <begin position="73"/>
        <end position="94"/>
    </location>
</feature>
<evidence type="ECO:0000256" key="1">
    <source>
        <dbReference type="SAM" id="Phobius"/>
    </source>
</evidence>
<evidence type="ECO:0000313" key="3">
    <source>
        <dbReference type="Proteomes" id="UP000076476"/>
    </source>
</evidence>
<gene>
    <name evidence="2" type="ORF">AZI98_06875</name>
</gene>
<dbReference type="RefSeq" id="WP_063387542.1">
    <property type="nucleotide sequence ID" value="NZ_LWBR01000014.1"/>
</dbReference>
<sequence>MGLPKCCKCNHPFSWRNIFRASFKFSQEIKCPKCGTKMYPTMKSRQKMGIATFVPLVISFALQVFGLPFKFTMLIFLLLSVLGMILLPFLYSFVDHEEPLW</sequence>
<keyword evidence="1" id="KW-0812">Transmembrane</keyword>
<keyword evidence="3" id="KW-1185">Reference proteome</keyword>